<keyword evidence="5" id="KW-0808">Transferase</keyword>
<dbReference type="RefSeq" id="WP_343758140.1">
    <property type="nucleotide sequence ID" value="NZ_BAAACG010000001.1"/>
</dbReference>
<reference evidence="5 6" key="1">
    <citation type="journal article" date="2019" name="Int. J. Syst. Evol. Microbiol.">
        <title>The Global Catalogue of Microorganisms (GCM) 10K type strain sequencing project: providing services to taxonomists for standard genome sequencing and annotation.</title>
        <authorList>
            <consortium name="The Broad Institute Genomics Platform"/>
            <consortium name="The Broad Institute Genome Sequencing Center for Infectious Disease"/>
            <person name="Wu L."/>
            <person name="Ma J."/>
        </authorList>
    </citation>
    <scope>NUCLEOTIDE SEQUENCE [LARGE SCALE GENOMIC DNA]</scope>
    <source>
        <strain evidence="5 6">JCM 1407</strain>
    </source>
</reference>
<keyword evidence="5" id="KW-0032">Aminotransferase</keyword>
<dbReference type="CDD" id="cd00610">
    <property type="entry name" value="OAT_like"/>
    <property type="match status" value="1"/>
</dbReference>
<evidence type="ECO:0000256" key="1">
    <source>
        <dbReference type="ARBA" id="ARBA00001933"/>
    </source>
</evidence>
<comment type="caution">
    <text evidence="5">The sequence shown here is derived from an EMBL/GenBank/DDBJ whole genome shotgun (WGS) entry which is preliminary data.</text>
</comment>
<evidence type="ECO:0000256" key="2">
    <source>
        <dbReference type="ARBA" id="ARBA00008954"/>
    </source>
</evidence>
<evidence type="ECO:0000313" key="5">
    <source>
        <dbReference type="EMBL" id="GAA0732892.1"/>
    </source>
</evidence>
<keyword evidence="6" id="KW-1185">Reference proteome</keyword>
<dbReference type="PANTHER" id="PTHR11986">
    <property type="entry name" value="AMINOTRANSFERASE CLASS III"/>
    <property type="match status" value="1"/>
</dbReference>
<keyword evidence="3 4" id="KW-0663">Pyridoxal phosphate</keyword>
<dbReference type="PROSITE" id="PS00600">
    <property type="entry name" value="AA_TRANSFER_CLASS_3"/>
    <property type="match status" value="1"/>
</dbReference>
<dbReference type="InterPro" id="IPR015422">
    <property type="entry name" value="PyrdxlP-dep_Trfase_small"/>
</dbReference>
<evidence type="ECO:0000256" key="3">
    <source>
        <dbReference type="ARBA" id="ARBA00022898"/>
    </source>
</evidence>
<dbReference type="InterPro" id="IPR015421">
    <property type="entry name" value="PyrdxlP-dep_Trfase_major"/>
</dbReference>
<evidence type="ECO:0000313" key="6">
    <source>
        <dbReference type="Proteomes" id="UP001501510"/>
    </source>
</evidence>
<dbReference type="EMBL" id="BAAACG010000001">
    <property type="protein sequence ID" value="GAA0732892.1"/>
    <property type="molecule type" value="Genomic_DNA"/>
</dbReference>
<dbReference type="SUPFAM" id="SSF53383">
    <property type="entry name" value="PLP-dependent transferases"/>
    <property type="match status" value="1"/>
</dbReference>
<dbReference type="GO" id="GO:0008483">
    <property type="term" value="F:transaminase activity"/>
    <property type="evidence" value="ECO:0007669"/>
    <property type="project" value="UniProtKB-KW"/>
</dbReference>
<dbReference type="PIRSF" id="PIRSF000521">
    <property type="entry name" value="Transaminase_4ab_Lys_Orn"/>
    <property type="match status" value="1"/>
</dbReference>
<name>A0ABN1J9J3_9CLOT</name>
<gene>
    <name evidence="5" type="ORF">GCM10008906_03100</name>
</gene>
<dbReference type="InterPro" id="IPR015424">
    <property type="entry name" value="PyrdxlP-dep_Trfase"/>
</dbReference>
<dbReference type="Proteomes" id="UP001501510">
    <property type="component" value="Unassembled WGS sequence"/>
</dbReference>
<dbReference type="PANTHER" id="PTHR11986:SF58">
    <property type="entry name" value="LEUCINE_METHIONINE RACEMASE"/>
    <property type="match status" value="1"/>
</dbReference>
<sequence>MKSSKSIISNEKKYIAKAQKLPYYPVAFKKGKGALLYDYEGREYIDFLSSASSANIGHGNKEIAQVVKKQMESLVQYVVAYFYSSLPVKLAEKLVSIAPGDKDKKVMFSTTGSASIDGAIKLAKAYTKRSKIISFHGSYHGSTYGALSISAINTNMRRNIGPNLPEVYHFSYPNCLRCKYGKDKNSCEMECLKEIEYAFDNYLPPDDVAAVFIEPIAGDSGLIVPPKKYIKALYNLCKKYGILLVSDEIQQGLGRTGKWFAIEHFDIEPDLIVMGKSIGAGLPLGVVIGKTDILNSLDAPAHVFSMSGNSTVCAASLKMLEIFERENLNERSEKMGKYIKNKLIKLKDKYEIIGEVRGLGMSIGVDIVTDRISMDKNHEAAAKICYRSIEKGLVLVFIGKSVLRIQPPLVITKEEVDKGINIIEESINEYLKGEIGDEVFDFAKGW</sequence>
<comment type="similarity">
    <text evidence="2 4">Belongs to the class-III pyridoxal-phosphate-dependent aminotransferase family.</text>
</comment>
<dbReference type="Gene3D" id="3.90.1150.10">
    <property type="entry name" value="Aspartate Aminotransferase, domain 1"/>
    <property type="match status" value="1"/>
</dbReference>
<evidence type="ECO:0000256" key="4">
    <source>
        <dbReference type="RuleBase" id="RU003560"/>
    </source>
</evidence>
<dbReference type="Gene3D" id="3.40.640.10">
    <property type="entry name" value="Type I PLP-dependent aspartate aminotransferase-like (Major domain)"/>
    <property type="match status" value="1"/>
</dbReference>
<dbReference type="InterPro" id="IPR049704">
    <property type="entry name" value="Aminotrans_3_PPA_site"/>
</dbReference>
<organism evidence="5 6">
    <name type="scientific">Clostridium oceanicum</name>
    <dbReference type="NCBI Taxonomy" id="1543"/>
    <lineage>
        <taxon>Bacteria</taxon>
        <taxon>Bacillati</taxon>
        <taxon>Bacillota</taxon>
        <taxon>Clostridia</taxon>
        <taxon>Eubacteriales</taxon>
        <taxon>Clostridiaceae</taxon>
        <taxon>Clostridium</taxon>
    </lineage>
</organism>
<accession>A0ABN1J9J3</accession>
<proteinExistence type="inferred from homology"/>
<dbReference type="Pfam" id="PF00202">
    <property type="entry name" value="Aminotran_3"/>
    <property type="match status" value="1"/>
</dbReference>
<comment type="cofactor">
    <cofactor evidence="1">
        <name>pyridoxal 5'-phosphate</name>
        <dbReference type="ChEBI" id="CHEBI:597326"/>
    </cofactor>
</comment>
<dbReference type="InterPro" id="IPR005814">
    <property type="entry name" value="Aminotrans_3"/>
</dbReference>
<dbReference type="InterPro" id="IPR050103">
    <property type="entry name" value="Class-III_PLP-dep_AT"/>
</dbReference>
<protein>
    <submittedName>
        <fullName evidence="5">Aminotransferase class III-fold pyridoxal phosphate-dependent enzyme</fullName>
    </submittedName>
</protein>